<feature type="transmembrane region" description="Helical" evidence="7">
    <location>
        <begin position="118"/>
        <end position="136"/>
    </location>
</feature>
<evidence type="ECO:0000256" key="5">
    <source>
        <dbReference type="ARBA" id="ARBA00022989"/>
    </source>
</evidence>
<dbReference type="SUPFAM" id="SSF103473">
    <property type="entry name" value="MFS general substrate transporter"/>
    <property type="match status" value="1"/>
</dbReference>
<dbReference type="InterPro" id="IPR005828">
    <property type="entry name" value="MFS_sugar_transport-like"/>
</dbReference>
<evidence type="ECO:0000256" key="7">
    <source>
        <dbReference type="SAM" id="Phobius"/>
    </source>
</evidence>
<feature type="transmembrane region" description="Helical" evidence="7">
    <location>
        <begin position="175"/>
        <end position="196"/>
    </location>
</feature>
<dbReference type="InterPro" id="IPR003663">
    <property type="entry name" value="Sugar/inositol_transpt"/>
</dbReference>
<keyword evidence="3" id="KW-0813">Transport</keyword>
<dbReference type="PANTHER" id="PTHR48020">
    <property type="entry name" value="PROTON MYO-INOSITOL COTRANSPORTER"/>
    <property type="match status" value="1"/>
</dbReference>
<accession>A0A1G4ISN8</accession>
<feature type="transmembrane region" description="Helical" evidence="7">
    <location>
        <begin position="85"/>
        <end position="106"/>
    </location>
</feature>
<feature type="transmembrane region" description="Helical" evidence="7">
    <location>
        <begin position="47"/>
        <end position="73"/>
    </location>
</feature>
<dbReference type="Pfam" id="PF00083">
    <property type="entry name" value="Sugar_tr"/>
    <property type="match status" value="1"/>
</dbReference>
<feature type="transmembrane region" description="Helical" evidence="7">
    <location>
        <begin position="486"/>
        <end position="505"/>
    </location>
</feature>
<evidence type="ECO:0000313" key="9">
    <source>
        <dbReference type="EMBL" id="SCU79941.1"/>
    </source>
</evidence>
<organism evidence="9 10">
    <name type="scientific">Lachancea dasiensis</name>
    <dbReference type="NCBI Taxonomy" id="1072105"/>
    <lineage>
        <taxon>Eukaryota</taxon>
        <taxon>Fungi</taxon>
        <taxon>Dikarya</taxon>
        <taxon>Ascomycota</taxon>
        <taxon>Saccharomycotina</taxon>
        <taxon>Saccharomycetes</taxon>
        <taxon>Saccharomycetales</taxon>
        <taxon>Saccharomycetaceae</taxon>
        <taxon>Lachancea</taxon>
    </lineage>
</organism>
<evidence type="ECO:0000313" key="10">
    <source>
        <dbReference type="Proteomes" id="UP000190274"/>
    </source>
</evidence>
<dbReference type="OrthoDB" id="5290825at2759"/>
<dbReference type="Gene3D" id="1.20.1250.20">
    <property type="entry name" value="MFS general substrate transporter like domains"/>
    <property type="match status" value="1"/>
</dbReference>
<evidence type="ECO:0000256" key="4">
    <source>
        <dbReference type="ARBA" id="ARBA00022692"/>
    </source>
</evidence>
<feature type="transmembrane region" description="Helical" evidence="7">
    <location>
        <begin position="364"/>
        <end position="382"/>
    </location>
</feature>
<dbReference type="InterPro" id="IPR005829">
    <property type="entry name" value="Sugar_transporter_CS"/>
</dbReference>
<evidence type="ECO:0000256" key="2">
    <source>
        <dbReference type="ARBA" id="ARBA00010992"/>
    </source>
</evidence>
<dbReference type="GO" id="GO:1904679">
    <property type="term" value="P:myo-inositol import across plasma membrane"/>
    <property type="evidence" value="ECO:0007669"/>
    <property type="project" value="TreeGrafter"/>
</dbReference>
<dbReference type="PRINTS" id="PR00171">
    <property type="entry name" value="SUGRTRNSPORT"/>
</dbReference>
<comment type="subcellular location">
    <subcellularLocation>
        <location evidence="1">Membrane</location>
        <topology evidence="1">Multi-pass membrane protein</topology>
    </subcellularLocation>
</comment>
<dbReference type="InterPro" id="IPR036259">
    <property type="entry name" value="MFS_trans_sf"/>
</dbReference>
<reference evidence="10" key="1">
    <citation type="submission" date="2016-03" db="EMBL/GenBank/DDBJ databases">
        <authorList>
            <person name="Devillers H."/>
        </authorList>
    </citation>
    <scope>NUCLEOTIDE SEQUENCE [LARGE SCALE GENOMIC DNA]</scope>
</reference>
<dbReference type="InterPro" id="IPR020846">
    <property type="entry name" value="MFS_dom"/>
</dbReference>
<proteinExistence type="inferred from homology"/>
<dbReference type="PROSITE" id="PS50850">
    <property type="entry name" value="MFS"/>
    <property type="match status" value="1"/>
</dbReference>
<feature type="transmembrane region" description="Helical" evidence="7">
    <location>
        <begin position="329"/>
        <end position="352"/>
    </location>
</feature>
<feature type="transmembrane region" description="Helical" evidence="7">
    <location>
        <begin position="142"/>
        <end position="163"/>
    </location>
</feature>
<sequence length="534" mass="58966">MSAELLEQSRQEETFTDMYTTHSQITQTTANDIDMQKYPLSWKSIRIYLGASMGGLLFGYDGGAIAGVLLAIRPQDLGMDVLLDYQRGLITASAALGSFSGSICAFPMADMLGRRRTLGLCSLLFIIAALVMATAVRLYTLIAGRIVLGIAVGIAAQCVPVYLSEVSPSSARGTILTLNTLAITGGQLLASILSWVILERPYAWRILFATSAIPAVTLPLLLKFIPESPRWLILVGDPQEARNSLSAIYPQATDLQILSKLAKMIQNISKIQGAGGETQPLVARGRVSHKRLSTSTEYESYLREFANRRNSEWSYPQKRYKMDPRTRRALAVGCILMFFQQATGFNAFVYFCPFMFSSIGMDDPLLPVVAVALINFSFTIFAMRVVDRVGRRSILLNSIWIMSLGLVLSSTGLENGNSSLFIIALLIYVAAYAIGMGSVPWMSVEFLPLNQRSFGASCITCTNWLTNSAISASFLPLVNAFSGQQVIVVFVVSTVINWFFVYFWYPEVKGLSLEEIGQVFEDGVDVHYVYRKYH</sequence>
<keyword evidence="5 7" id="KW-1133">Transmembrane helix</keyword>
<evidence type="ECO:0000259" key="8">
    <source>
        <dbReference type="PROSITE" id="PS50850"/>
    </source>
</evidence>
<evidence type="ECO:0000256" key="6">
    <source>
        <dbReference type="ARBA" id="ARBA00023136"/>
    </source>
</evidence>
<evidence type="ECO:0000256" key="3">
    <source>
        <dbReference type="ARBA" id="ARBA00022448"/>
    </source>
</evidence>
<feature type="domain" description="Major facilitator superfamily (MFS) profile" evidence="8">
    <location>
        <begin position="47"/>
        <end position="509"/>
    </location>
</feature>
<dbReference type="PROSITE" id="PS00216">
    <property type="entry name" value="SUGAR_TRANSPORT_1"/>
    <property type="match status" value="2"/>
</dbReference>
<dbReference type="Proteomes" id="UP000190274">
    <property type="component" value="Chromosome B"/>
</dbReference>
<keyword evidence="4 7" id="KW-0812">Transmembrane</keyword>
<evidence type="ECO:0000256" key="1">
    <source>
        <dbReference type="ARBA" id="ARBA00004141"/>
    </source>
</evidence>
<name>A0A1G4ISN8_9SACH</name>
<dbReference type="GO" id="GO:0005366">
    <property type="term" value="F:myo-inositol:proton symporter activity"/>
    <property type="evidence" value="ECO:0007669"/>
    <property type="project" value="TreeGrafter"/>
</dbReference>
<feature type="transmembrane region" description="Helical" evidence="7">
    <location>
        <begin position="454"/>
        <end position="474"/>
    </location>
</feature>
<dbReference type="AlphaFoldDB" id="A0A1G4ISN8"/>
<feature type="transmembrane region" description="Helical" evidence="7">
    <location>
        <begin position="419"/>
        <end position="442"/>
    </location>
</feature>
<comment type="similarity">
    <text evidence="2">Belongs to the major facilitator superfamily. Sugar transporter (TC 2.A.1.1) family.</text>
</comment>
<dbReference type="EMBL" id="LT598456">
    <property type="protein sequence ID" value="SCU79941.1"/>
    <property type="molecule type" value="Genomic_DNA"/>
</dbReference>
<feature type="transmembrane region" description="Helical" evidence="7">
    <location>
        <begin position="394"/>
        <end position="413"/>
    </location>
</feature>
<feature type="transmembrane region" description="Helical" evidence="7">
    <location>
        <begin position="202"/>
        <end position="222"/>
    </location>
</feature>
<gene>
    <name evidence="9" type="ORF">LADA_0B04148G</name>
</gene>
<dbReference type="PANTHER" id="PTHR48020:SF12">
    <property type="entry name" value="PROTON MYO-INOSITOL COTRANSPORTER"/>
    <property type="match status" value="1"/>
</dbReference>
<keyword evidence="6 7" id="KW-0472">Membrane</keyword>
<dbReference type="PROSITE" id="PS00217">
    <property type="entry name" value="SUGAR_TRANSPORT_2"/>
    <property type="match status" value="1"/>
</dbReference>
<keyword evidence="10" id="KW-1185">Reference proteome</keyword>
<protein>
    <submittedName>
        <fullName evidence="9">LADA_0B04148g1_1</fullName>
    </submittedName>
</protein>
<dbReference type="GO" id="GO:0016020">
    <property type="term" value="C:membrane"/>
    <property type="evidence" value="ECO:0007669"/>
    <property type="project" value="UniProtKB-SubCell"/>
</dbReference>
<dbReference type="InterPro" id="IPR050814">
    <property type="entry name" value="Myo-inositol_Transporter"/>
</dbReference>